<evidence type="ECO:0000256" key="2">
    <source>
        <dbReference type="SAM" id="MobiDB-lite"/>
    </source>
</evidence>
<keyword evidence="1" id="KW-0862">Zinc</keyword>
<evidence type="ECO:0000313" key="5">
    <source>
        <dbReference type="Proteomes" id="UP001189429"/>
    </source>
</evidence>
<proteinExistence type="predicted"/>
<reference evidence="4" key="1">
    <citation type="submission" date="2023-10" db="EMBL/GenBank/DDBJ databases">
        <authorList>
            <person name="Chen Y."/>
            <person name="Shah S."/>
            <person name="Dougan E. K."/>
            <person name="Thang M."/>
            <person name="Chan C."/>
        </authorList>
    </citation>
    <scope>NUCLEOTIDE SEQUENCE [LARGE SCALE GENOMIC DNA]</scope>
</reference>
<protein>
    <recommendedName>
        <fullName evidence="3">C2H2-type domain-containing protein</fullName>
    </recommendedName>
</protein>
<dbReference type="PANTHER" id="PTHR47027:SF20">
    <property type="entry name" value="REVERSE TRANSCRIPTASE-LIKE PROTEIN WITH RNA-DIRECTED DNA POLYMERASE DOMAIN"/>
    <property type="match status" value="1"/>
</dbReference>
<dbReference type="InterPro" id="IPR000477">
    <property type="entry name" value="RT_dom"/>
</dbReference>
<keyword evidence="5" id="KW-1185">Reference proteome</keyword>
<dbReference type="EMBL" id="CAUYUJ010014916">
    <property type="protein sequence ID" value="CAK0847619.1"/>
    <property type="molecule type" value="Genomic_DNA"/>
</dbReference>
<dbReference type="InterPro" id="IPR036236">
    <property type="entry name" value="Znf_C2H2_sf"/>
</dbReference>
<feature type="compositionally biased region" description="Basic and acidic residues" evidence="2">
    <location>
        <begin position="974"/>
        <end position="987"/>
    </location>
</feature>
<feature type="domain" description="C2H2-type" evidence="3">
    <location>
        <begin position="845"/>
        <end position="868"/>
    </location>
</feature>
<evidence type="ECO:0000256" key="1">
    <source>
        <dbReference type="PROSITE-ProRule" id="PRU00042"/>
    </source>
</evidence>
<name>A0ABN9TPI7_9DINO</name>
<feature type="region of interest" description="Disordered" evidence="2">
    <location>
        <begin position="919"/>
        <end position="987"/>
    </location>
</feature>
<organism evidence="4 5">
    <name type="scientific">Prorocentrum cordatum</name>
    <dbReference type="NCBI Taxonomy" id="2364126"/>
    <lineage>
        <taxon>Eukaryota</taxon>
        <taxon>Sar</taxon>
        <taxon>Alveolata</taxon>
        <taxon>Dinophyceae</taxon>
        <taxon>Prorocentrales</taxon>
        <taxon>Prorocentraceae</taxon>
        <taxon>Prorocentrum</taxon>
    </lineage>
</organism>
<dbReference type="PROSITE" id="PS50157">
    <property type="entry name" value="ZINC_FINGER_C2H2_2"/>
    <property type="match status" value="1"/>
</dbReference>
<dbReference type="InterPro" id="IPR013087">
    <property type="entry name" value="Znf_C2H2_type"/>
</dbReference>
<keyword evidence="1" id="KW-0479">Metal-binding</keyword>
<keyword evidence="1" id="KW-0863">Zinc-finger</keyword>
<evidence type="ECO:0000259" key="3">
    <source>
        <dbReference type="PROSITE" id="PS50157"/>
    </source>
</evidence>
<dbReference type="Gene3D" id="3.30.160.60">
    <property type="entry name" value="Classic Zinc Finger"/>
    <property type="match status" value="1"/>
</dbReference>
<evidence type="ECO:0000313" key="4">
    <source>
        <dbReference type="EMBL" id="CAK0847619.1"/>
    </source>
</evidence>
<dbReference type="Pfam" id="PF00078">
    <property type="entry name" value="RVT_1"/>
    <property type="match status" value="1"/>
</dbReference>
<accession>A0ABN9TPI7</accession>
<dbReference type="Proteomes" id="UP001189429">
    <property type="component" value="Unassembled WGS sequence"/>
</dbReference>
<dbReference type="SUPFAM" id="SSF57667">
    <property type="entry name" value="beta-beta-alpha zinc fingers"/>
    <property type="match status" value="1"/>
</dbReference>
<dbReference type="SMART" id="SM00355">
    <property type="entry name" value="ZnF_C2H2"/>
    <property type="match status" value="2"/>
</dbReference>
<feature type="compositionally biased region" description="Basic and acidic residues" evidence="2">
    <location>
        <begin position="944"/>
        <end position="966"/>
    </location>
</feature>
<comment type="caution">
    <text evidence="4">The sequence shown here is derived from an EMBL/GenBank/DDBJ whole genome shotgun (WGS) entry which is preliminary data.</text>
</comment>
<gene>
    <name evidence="4" type="ORF">PCOR1329_LOCUS40787</name>
</gene>
<dbReference type="PANTHER" id="PTHR47027">
    <property type="entry name" value="REVERSE TRANSCRIPTASE DOMAIN-CONTAINING PROTEIN"/>
    <property type="match status" value="1"/>
</dbReference>
<sequence>MLEDLLVRSGIAAGFVLRPGQRTSSRLSALQPSTLRLIEDKHRWLRLLSDVYFHDIFAFSQQRFYVAHMATVAAKRAKAAIRQDRRANAQRLALEAKEAFSRGDPRGAYKLISVLAPKGKASAVSIRLDGELCWSARQELSAREQALGKIYGATRVGLHLPDPGAPEDILTEQGLMQRFGVSSRRPVLTSASNCADDLDDYDVFTPSMIESMINQMPNFKAGLSISAARPGGPLRGAVSELFKLASEIIAEPLAELSTGMGALVSFPASFRDGEMASLRKPGKGDGSDPENDYRYLSLLSHWGKQLLKTFLEPAMLDFASALLPVQFGGLPWRSTRDAIGIVEEIINRVTCAANKRRSHARSRWILVQALFDLGKAFDNVDREMLWDTLASMSDRVRLRLLLEEAHNGTYILLKDTRTGRVVRRLSVHQGVRQGSVEGPICFVILYDVSLRLIQGARGEDNYQFVAKLSPQLDNFLGLSSDCVDIKVGETVFMDDLSAMELFPDFACVDAFLTLIAQVLVEQRYVVNYSKLEVTARCFGAGAKAFNRKVKKGQLFVQVEGVRITVREHAKYLGSRTAISGTPTVEAKARVKSASTAHHRLSARFWKCHAFDLQAKVALWVALVRSILMYALEAKFWSTAALLRLEKFQTRCLRHLARLPAHLTRVRSETVREKCNVPTVESSLRLRRLQWTRKVVSPVFRDDDNNPLFGTLEYDPTVAVRAAFFGRFEFEGRRVEGQMTVRQRIVLSDLQLVHDRGDDALRGLAQGLGVDRGLDQLTVSWLEWLARIPIDSINVVLAFASTLVEDPPEPHTPCPECGVLCRGPRGLSIHLARKHKLVESVPLGQLQCPQCHKSFTRRDTLIRHFRRTQWPLFRLPPMLLTALPAALISARAWVWHPPTHLPLAPASDVVMFEAISSPPRKTAKIEGGGAAAAAAGRQQVPDFPGQKDRKGSEKAKGKDAGKAKRVDEDEDDGEGDRVPHPKGNRAKELRLLEALSRLTISLDDERAQKMRDENVVLTGPVEHPLMAEMAVMVERYQEAGTTARKAAYEAGEDYKGHPYGKKPTAMLNSLMFRLSNHMEKHREAVLARVEGEQGAEARAAADKALSWLEHVGGSAERAPIAAARCFTVRTEDPDGIEDTAYCKWIFAANRAPLFLEMWGIFQAFSLLRELGLTVGEDHGPRSKYAKEVSKIAFGAKGKGKGRGALFLAKK</sequence>